<dbReference type="PANTHER" id="PTHR33077:SF50">
    <property type="entry name" value="PROTEIN TIFY 10C"/>
    <property type="match status" value="1"/>
</dbReference>
<feature type="region of interest" description="Disordered" evidence="5">
    <location>
        <begin position="1"/>
        <end position="48"/>
    </location>
</feature>
<keyword evidence="2 4" id="KW-1184">Jasmonic acid signaling pathway</keyword>
<protein>
    <recommendedName>
        <fullName evidence="4">Protein TIFY</fullName>
    </recommendedName>
    <alternativeName>
        <fullName evidence="4">Jasmonate ZIM domain-containing protein</fullName>
    </alternativeName>
</protein>
<gene>
    <name evidence="7" type="primary">ga15740</name>
    <name evidence="7" type="ORF">PR202_ga15740</name>
</gene>
<feature type="domain" description="Tify" evidence="6">
    <location>
        <begin position="45"/>
        <end position="80"/>
    </location>
</feature>
<keyword evidence="8" id="KW-1185">Reference proteome</keyword>
<feature type="region of interest" description="Disordered" evidence="5">
    <location>
        <begin position="84"/>
        <end position="110"/>
    </location>
</feature>
<dbReference type="GO" id="GO:0031347">
    <property type="term" value="P:regulation of defense response"/>
    <property type="evidence" value="ECO:0007669"/>
    <property type="project" value="UniProtKB-UniRule"/>
</dbReference>
<name>A0AAV5CKY3_ELECO</name>
<reference evidence="7" key="2">
    <citation type="submission" date="2021-12" db="EMBL/GenBank/DDBJ databases">
        <title>Resequencing data analysis of finger millet.</title>
        <authorList>
            <person name="Hatakeyama M."/>
            <person name="Aluri S."/>
            <person name="Balachadran M.T."/>
            <person name="Sivarajan S.R."/>
            <person name="Poveda L."/>
            <person name="Shimizu-Inatsugi R."/>
            <person name="Schlapbach R."/>
            <person name="Sreeman S.M."/>
            <person name="Shimizu K.K."/>
        </authorList>
    </citation>
    <scope>NUCLEOTIDE SEQUENCE</scope>
</reference>
<dbReference type="Pfam" id="PF06200">
    <property type="entry name" value="tify"/>
    <property type="match status" value="1"/>
</dbReference>
<evidence type="ECO:0000256" key="3">
    <source>
        <dbReference type="ARBA" id="ARBA00022843"/>
    </source>
</evidence>
<comment type="similarity">
    <text evidence="1 4">Belongs to the TIFY/JAZ family.</text>
</comment>
<dbReference type="InterPro" id="IPR010399">
    <property type="entry name" value="Tify_dom"/>
</dbReference>
<dbReference type="InterPro" id="IPR040390">
    <property type="entry name" value="TIFY/JAZ"/>
</dbReference>
<sequence length="124" mass="13459">MNLLSALDAPVEPKDAVKAENASTEPPALAVPADQQNGENPRDEAGEEAKQLTIFYGGKVVVFDNFPATKVKDLLQMVNAGQGVDKASSNAAPQNLPKPSHNLSDMPIARRNSLHRFLEKRKDR</sequence>
<dbReference type="Proteomes" id="UP001054889">
    <property type="component" value="Unassembled WGS sequence"/>
</dbReference>
<comment type="function">
    <text evidence="4">Repressor of jasmonate responses.</text>
</comment>
<dbReference type="PANTHER" id="PTHR33077">
    <property type="entry name" value="PROTEIN TIFY 4A-RELATED-RELATED"/>
    <property type="match status" value="1"/>
</dbReference>
<comment type="caution">
    <text evidence="7">The sequence shown here is derived from an EMBL/GenBank/DDBJ whole genome shotgun (WGS) entry which is preliminary data.</text>
</comment>
<dbReference type="Pfam" id="PF09425">
    <property type="entry name" value="Jas_motif"/>
    <property type="match status" value="1"/>
</dbReference>
<dbReference type="GO" id="GO:0009611">
    <property type="term" value="P:response to wounding"/>
    <property type="evidence" value="ECO:0007669"/>
    <property type="project" value="UniProtKB-UniRule"/>
</dbReference>
<dbReference type="GO" id="GO:2000022">
    <property type="term" value="P:regulation of jasmonic acid mediated signaling pathway"/>
    <property type="evidence" value="ECO:0007669"/>
    <property type="project" value="UniProtKB-UniRule"/>
</dbReference>
<dbReference type="PROSITE" id="PS51320">
    <property type="entry name" value="TIFY"/>
    <property type="match status" value="1"/>
</dbReference>
<evidence type="ECO:0000256" key="4">
    <source>
        <dbReference type="RuleBase" id="RU369065"/>
    </source>
</evidence>
<dbReference type="EMBL" id="BQKI01000007">
    <property type="protein sequence ID" value="GJM98709.1"/>
    <property type="molecule type" value="Genomic_DNA"/>
</dbReference>
<dbReference type="InterPro" id="IPR018467">
    <property type="entry name" value="CCT_CS"/>
</dbReference>
<evidence type="ECO:0000256" key="2">
    <source>
        <dbReference type="ARBA" id="ARBA00022819"/>
    </source>
</evidence>
<dbReference type="GO" id="GO:0005634">
    <property type="term" value="C:nucleus"/>
    <property type="evidence" value="ECO:0007669"/>
    <property type="project" value="UniProtKB-SubCell"/>
</dbReference>
<keyword evidence="4" id="KW-0539">Nucleus</keyword>
<evidence type="ECO:0000313" key="7">
    <source>
        <dbReference type="EMBL" id="GJM98709.1"/>
    </source>
</evidence>
<reference evidence="7" key="1">
    <citation type="journal article" date="2018" name="DNA Res.">
        <title>Multiple hybrid de novo genome assembly of finger millet, an orphan allotetraploid crop.</title>
        <authorList>
            <person name="Hatakeyama M."/>
            <person name="Aluri S."/>
            <person name="Balachadran M.T."/>
            <person name="Sivarajan S.R."/>
            <person name="Patrignani A."/>
            <person name="Gruter S."/>
            <person name="Poveda L."/>
            <person name="Shimizu-Inatsugi R."/>
            <person name="Baeten J."/>
            <person name="Francoijs K.J."/>
            <person name="Nataraja K.N."/>
            <person name="Reddy Y.A.N."/>
            <person name="Phadnis S."/>
            <person name="Ravikumar R.L."/>
            <person name="Schlapbach R."/>
            <person name="Sreeman S.M."/>
            <person name="Shimizu K.K."/>
        </authorList>
    </citation>
    <scope>NUCLEOTIDE SEQUENCE</scope>
</reference>
<organism evidence="7 8">
    <name type="scientific">Eleusine coracana subsp. coracana</name>
    <dbReference type="NCBI Taxonomy" id="191504"/>
    <lineage>
        <taxon>Eukaryota</taxon>
        <taxon>Viridiplantae</taxon>
        <taxon>Streptophyta</taxon>
        <taxon>Embryophyta</taxon>
        <taxon>Tracheophyta</taxon>
        <taxon>Spermatophyta</taxon>
        <taxon>Magnoliopsida</taxon>
        <taxon>Liliopsida</taxon>
        <taxon>Poales</taxon>
        <taxon>Poaceae</taxon>
        <taxon>PACMAD clade</taxon>
        <taxon>Chloridoideae</taxon>
        <taxon>Cynodonteae</taxon>
        <taxon>Eleusininae</taxon>
        <taxon>Eleusine</taxon>
    </lineage>
</organism>
<evidence type="ECO:0000259" key="6">
    <source>
        <dbReference type="PROSITE" id="PS51320"/>
    </source>
</evidence>
<comment type="subcellular location">
    <subcellularLocation>
        <location evidence="4">Nucleus</location>
    </subcellularLocation>
</comment>
<dbReference type="AlphaFoldDB" id="A0AAV5CKY3"/>
<evidence type="ECO:0000313" key="8">
    <source>
        <dbReference type="Proteomes" id="UP001054889"/>
    </source>
</evidence>
<proteinExistence type="inferred from homology"/>
<dbReference type="SMART" id="SM00979">
    <property type="entry name" value="TIFY"/>
    <property type="match status" value="1"/>
</dbReference>
<accession>A0AAV5CKY3</accession>
<evidence type="ECO:0000256" key="1">
    <source>
        <dbReference type="ARBA" id="ARBA00008614"/>
    </source>
</evidence>
<evidence type="ECO:0000256" key="5">
    <source>
        <dbReference type="SAM" id="MobiDB-lite"/>
    </source>
</evidence>
<comment type="domain">
    <text evidence="4">The jas domain is required for interaction with COI1.</text>
</comment>
<keyword evidence="3" id="KW-0832">Ubl conjugation</keyword>